<evidence type="ECO:0000313" key="1">
    <source>
        <dbReference type="Proteomes" id="UP000515154"/>
    </source>
</evidence>
<dbReference type="PANTHER" id="PTHR46060:SF1">
    <property type="entry name" value="MARINER MOS1 TRANSPOSASE-LIKE PROTEIN"/>
    <property type="match status" value="1"/>
</dbReference>
<accession>A0A6P7SIP9</accession>
<dbReference type="PANTHER" id="PTHR46060">
    <property type="entry name" value="MARINER MOS1 TRANSPOSASE-LIKE PROTEIN"/>
    <property type="match status" value="1"/>
</dbReference>
<dbReference type="RefSeq" id="XP_029638100.1">
    <property type="nucleotide sequence ID" value="XM_029782240.1"/>
</dbReference>
<sequence>MKEVYGDDAPPYDVVKHWHHQFKYGRTSVDSAPIPGRPHSAINDDTIHKAESTSLEDHRITIGHLAQEMKICVGSVEKNHLRTFTHAEVVYTIDSPDAHIFSEARTSQLLPGSFGKKRRRTLCQEKEENFFDRLITQEEIWVHLYDPDAKVQSKQWRHNNSPLPKKAHVQSSAGKVMLTVFWDQHRVVMIDILAKGTIINGAYHASLLQELWDAIKS</sequence>
<dbReference type="GO" id="GO:0003676">
    <property type="term" value="F:nucleic acid binding"/>
    <property type="evidence" value="ECO:0007669"/>
    <property type="project" value="InterPro"/>
</dbReference>
<dbReference type="Proteomes" id="UP000515154">
    <property type="component" value="Linkage group LG6"/>
</dbReference>
<dbReference type="KEGG" id="osn:115213307"/>
<protein>
    <submittedName>
        <fullName evidence="2">Uncharacterized protein LOC115213307</fullName>
    </submittedName>
</protein>
<dbReference type="InterPro" id="IPR001888">
    <property type="entry name" value="Transposase_1"/>
</dbReference>
<dbReference type="Gene3D" id="3.30.420.10">
    <property type="entry name" value="Ribonuclease H-like superfamily/Ribonuclease H"/>
    <property type="match status" value="1"/>
</dbReference>
<gene>
    <name evidence="2" type="primary">LOC115213307</name>
</gene>
<dbReference type="Pfam" id="PF01359">
    <property type="entry name" value="Transposase_1"/>
    <property type="match status" value="1"/>
</dbReference>
<dbReference type="InterPro" id="IPR036397">
    <property type="entry name" value="RNaseH_sf"/>
</dbReference>
<evidence type="ECO:0000313" key="2">
    <source>
        <dbReference type="RefSeq" id="XP_029638100.1"/>
    </source>
</evidence>
<organism evidence="1 2">
    <name type="scientific">Octopus sinensis</name>
    <name type="common">East Asian common octopus</name>
    <dbReference type="NCBI Taxonomy" id="2607531"/>
    <lineage>
        <taxon>Eukaryota</taxon>
        <taxon>Metazoa</taxon>
        <taxon>Spiralia</taxon>
        <taxon>Lophotrochozoa</taxon>
        <taxon>Mollusca</taxon>
        <taxon>Cephalopoda</taxon>
        <taxon>Coleoidea</taxon>
        <taxon>Octopodiformes</taxon>
        <taxon>Octopoda</taxon>
        <taxon>Incirrata</taxon>
        <taxon>Octopodidae</taxon>
        <taxon>Octopus</taxon>
    </lineage>
</organism>
<proteinExistence type="predicted"/>
<dbReference type="AlphaFoldDB" id="A0A6P7SIP9"/>
<name>A0A6P7SIP9_9MOLL</name>
<dbReference type="InterPro" id="IPR052709">
    <property type="entry name" value="Transposase-MT_Hybrid"/>
</dbReference>
<keyword evidence="1" id="KW-1185">Reference proteome</keyword>
<reference evidence="2" key="1">
    <citation type="submission" date="2025-08" db="UniProtKB">
        <authorList>
            <consortium name="RefSeq"/>
        </authorList>
    </citation>
    <scope>IDENTIFICATION</scope>
</reference>